<keyword evidence="6" id="KW-0004">4Fe-4S</keyword>
<comment type="caution">
    <text evidence="17">The sequence shown here is derived from an EMBL/GenBank/DDBJ whole genome shotgun (WGS) entry which is preliminary data.</text>
</comment>
<evidence type="ECO:0000256" key="7">
    <source>
        <dbReference type="ARBA" id="ARBA00022490"/>
    </source>
</evidence>
<evidence type="ECO:0000256" key="1">
    <source>
        <dbReference type="ARBA" id="ARBA00000085"/>
    </source>
</evidence>
<keyword evidence="8" id="KW-0808">Transferase</keyword>
<keyword evidence="17" id="KW-0067">ATP-binding</keyword>
<dbReference type="InterPro" id="IPR005467">
    <property type="entry name" value="His_kinase_dom"/>
</dbReference>
<evidence type="ECO:0000256" key="10">
    <source>
        <dbReference type="ARBA" id="ARBA00022777"/>
    </source>
</evidence>
<dbReference type="InterPro" id="IPR036890">
    <property type="entry name" value="HATPase_C_sf"/>
</dbReference>
<organism evidence="17 18">
    <name type="scientific">Sphingomonas brevis</name>
    <dbReference type="NCBI Taxonomy" id="2908206"/>
    <lineage>
        <taxon>Bacteria</taxon>
        <taxon>Pseudomonadati</taxon>
        <taxon>Pseudomonadota</taxon>
        <taxon>Alphaproteobacteria</taxon>
        <taxon>Sphingomonadales</taxon>
        <taxon>Sphingomonadaceae</taxon>
        <taxon>Sphingomonas</taxon>
    </lineage>
</organism>
<evidence type="ECO:0000313" key="18">
    <source>
        <dbReference type="Proteomes" id="UP001165383"/>
    </source>
</evidence>
<comment type="cofactor">
    <cofactor evidence="2">
        <name>[4Fe-4S] cluster</name>
        <dbReference type="ChEBI" id="CHEBI:49883"/>
    </cofactor>
</comment>
<dbReference type="Pfam" id="PF07730">
    <property type="entry name" value="HisKA_3"/>
    <property type="match status" value="1"/>
</dbReference>
<evidence type="ECO:0000256" key="13">
    <source>
        <dbReference type="ARBA" id="ARBA00023014"/>
    </source>
</evidence>
<dbReference type="EC" id="2.7.13.3" evidence="4"/>
<dbReference type="InterPro" id="IPR011712">
    <property type="entry name" value="Sig_transdc_His_kin_sub3_dim/P"/>
</dbReference>
<evidence type="ECO:0000259" key="16">
    <source>
        <dbReference type="PROSITE" id="PS50109"/>
    </source>
</evidence>
<evidence type="ECO:0000256" key="4">
    <source>
        <dbReference type="ARBA" id="ARBA00012438"/>
    </source>
</evidence>
<evidence type="ECO:0000313" key="17">
    <source>
        <dbReference type="EMBL" id="MCL6741307.1"/>
    </source>
</evidence>
<comment type="function">
    <text evidence="14">Member of the two-component regulatory system NreB/NreC involved in the control of dissimilatory nitrate/nitrite reduction in response to oxygen. NreB functions as a direct oxygen sensor histidine kinase which is autophosphorylated, in the absence of oxygen, probably at the conserved histidine residue, and transfers its phosphate group probably to a conserved aspartate residue of NreC. NreB/NreC activates the expression of the nitrate (narGHJI) and nitrite (nir) reductase operons, as well as the putative nitrate transporter gene narT.</text>
</comment>
<evidence type="ECO:0000256" key="12">
    <source>
        <dbReference type="ARBA" id="ARBA00023012"/>
    </source>
</evidence>
<proteinExistence type="predicted"/>
<name>A0ABT0SAX9_9SPHN</name>
<dbReference type="Proteomes" id="UP001165383">
    <property type="component" value="Unassembled WGS sequence"/>
</dbReference>
<dbReference type="SUPFAM" id="SSF55874">
    <property type="entry name" value="ATPase domain of HSP90 chaperone/DNA topoisomerase II/histidine kinase"/>
    <property type="match status" value="1"/>
</dbReference>
<keyword evidence="13" id="KW-0411">Iron-sulfur</keyword>
<dbReference type="PRINTS" id="PR00344">
    <property type="entry name" value="BCTRLSENSOR"/>
</dbReference>
<gene>
    <name evidence="17" type="ORF">LZ518_09220</name>
</gene>
<evidence type="ECO:0000256" key="14">
    <source>
        <dbReference type="ARBA" id="ARBA00024827"/>
    </source>
</evidence>
<dbReference type="PANTHER" id="PTHR24421">
    <property type="entry name" value="NITRATE/NITRITE SENSOR PROTEIN NARX-RELATED"/>
    <property type="match status" value="1"/>
</dbReference>
<dbReference type="SMART" id="SM00387">
    <property type="entry name" value="HATPase_c"/>
    <property type="match status" value="1"/>
</dbReference>
<dbReference type="InterPro" id="IPR050482">
    <property type="entry name" value="Sensor_HK_TwoCompSys"/>
</dbReference>
<comment type="subcellular location">
    <subcellularLocation>
        <location evidence="3">Cytoplasm</location>
    </subcellularLocation>
</comment>
<dbReference type="Pfam" id="PF02518">
    <property type="entry name" value="HATPase_c"/>
    <property type="match status" value="1"/>
</dbReference>
<evidence type="ECO:0000256" key="2">
    <source>
        <dbReference type="ARBA" id="ARBA00001966"/>
    </source>
</evidence>
<evidence type="ECO:0000256" key="9">
    <source>
        <dbReference type="ARBA" id="ARBA00022723"/>
    </source>
</evidence>
<dbReference type="GO" id="GO:0005524">
    <property type="term" value="F:ATP binding"/>
    <property type="evidence" value="ECO:0007669"/>
    <property type="project" value="UniProtKB-KW"/>
</dbReference>
<keyword evidence="10" id="KW-0418">Kinase</keyword>
<dbReference type="InterPro" id="IPR004358">
    <property type="entry name" value="Sig_transdc_His_kin-like_C"/>
</dbReference>
<dbReference type="InterPro" id="IPR003594">
    <property type="entry name" value="HATPase_dom"/>
</dbReference>
<evidence type="ECO:0000256" key="3">
    <source>
        <dbReference type="ARBA" id="ARBA00004496"/>
    </source>
</evidence>
<keyword evidence="9" id="KW-0479">Metal-binding</keyword>
<protein>
    <recommendedName>
        <fullName evidence="5">Oxygen sensor histidine kinase NreB</fullName>
        <ecNumber evidence="4">2.7.13.3</ecNumber>
    </recommendedName>
    <alternativeName>
        <fullName evidence="15">Nitrogen regulation protein B</fullName>
    </alternativeName>
</protein>
<evidence type="ECO:0000256" key="11">
    <source>
        <dbReference type="ARBA" id="ARBA00023004"/>
    </source>
</evidence>
<dbReference type="PROSITE" id="PS50109">
    <property type="entry name" value="HIS_KIN"/>
    <property type="match status" value="1"/>
</dbReference>
<dbReference type="Gene3D" id="1.20.5.1930">
    <property type="match status" value="1"/>
</dbReference>
<accession>A0ABT0SAX9</accession>
<keyword evidence="12" id="KW-0902">Two-component regulatory system</keyword>
<feature type="domain" description="Histidine kinase" evidence="16">
    <location>
        <begin position="140"/>
        <end position="229"/>
    </location>
</feature>
<dbReference type="EMBL" id="JAMGBB010000001">
    <property type="protein sequence ID" value="MCL6741307.1"/>
    <property type="molecule type" value="Genomic_DNA"/>
</dbReference>
<dbReference type="RefSeq" id="WP_249915702.1">
    <property type="nucleotide sequence ID" value="NZ_JAMGBB010000001.1"/>
</dbReference>
<dbReference type="PANTHER" id="PTHR24421:SF58">
    <property type="entry name" value="SIGNAL TRANSDUCTION HISTIDINE-PROTEIN KINASE_PHOSPHATASE UHPB"/>
    <property type="match status" value="1"/>
</dbReference>
<evidence type="ECO:0000256" key="6">
    <source>
        <dbReference type="ARBA" id="ARBA00022485"/>
    </source>
</evidence>
<reference evidence="17" key="1">
    <citation type="submission" date="2022-05" db="EMBL/GenBank/DDBJ databases">
        <authorList>
            <person name="Jo J.-H."/>
            <person name="Im W.-T."/>
        </authorList>
    </citation>
    <scope>NUCLEOTIDE SEQUENCE</scope>
    <source>
        <strain evidence="17">RB56-2</strain>
    </source>
</reference>
<keyword evidence="11" id="KW-0408">Iron</keyword>
<keyword evidence="18" id="KW-1185">Reference proteome</keyword>
<keyword evidence="17" id="KW-0547">Nucleotide-binding</keyword>
<keyword evidence="7" id="KW-0963">Cytoplasm</keyword>
<sequence length="230" mass="25143">MKFDAELVDIAAADSPANEPAMEQLLNIHEYERRRMGQELHDSAGQLLVSLQLSVARLRLMEQNSGHDGLIDEIQGIVLQIDREIRALAFLHHPAELSGRGLCEAVQSLVNGFGKRTGIRTSFRCLGERSAVADPISTTLLRVAQEALVNIHRHSRASSAKVVLARDVDRLHLTVSDDGIGIASAVKSSREQGIGLQGMRHRVEMHGGRFNVRSLKQGTRISVVVPLVAA</sequence>
<dbReference type="CDD" id="cd16917">
    <property type="entry name" value="HATPase_UhpB-NarQ-NarX-like"/>
    <property type="match status" value="1"/>
</dbReference>
<dbReference type="Gene3D" id="3.30.565.10">
    <property type="entry name" value="Histidine kinase-like ATPase, C-terminal domain"/>
    <property type="match status" value="1"/>
</dbReference>
<comment type="catalytic activity">
    <reaction evidence="1">
        <text>ATP + protein L-histidine = ADP + protein N-phospho-L-histidine.</text>
        <dbReference type="EC" id="2.7.13.3"/>
    </reaction>
</comment>
<evidence type="ECO:0000256" key="15">
    <source>
        <dbReference type="ARBA" id="ARBA00030800"/>
    </source>
</evidence>
<evidence type="ECO:0000256" key="8">
    <source>
        <dbReference type="ARBA" id="ARBA00022679"/>
    </source>
</evidence>
<evidence type="ECO:0000256" key="5">
    <source>
        <dbReference type="ARBA" id="ARBA00017322"/>
    </source>
</evidence>